<dbReference type="NCBIfam" id="TIGR01764">
    <property type="entry name" value="excise"/>
    <property type="match status" value="1"/>
</dbReference>
<dbReference type="SUPFAM" id="SSF46955">
    <property type="entry name" value="Putative DNA-binding domain"/>
    <property type="match status" value="1"/>
</dbReference>
<evidence type="ECO:0000313" key="2">
    <source>
        <dbReference type="EMBL" id="RFF29427.1"/>
    </source>
</evidence>
<accession>A0A3E1K5W3</accession>
<gene>
    <name evidence="2" type="ORF">DZC52_13170</name>
</gene>
<reference evidence="2 3" key="1">
    <citation type="submission" date="2018-08" db="EMBL/GenBank/DDBJ databases">
        <title>Wenzhouxiangella salilacus sp. nov., a novel bacterium isolated from a saline lake in Xinjiang Province, China.</title>
        <authorList>
            <person name="Han S."/>
        </authorList>
    </citation>
    <scope>NUCLEOTIDE SEQUENCE [LARGE SCALE GENOMIC DNA]</scope>
    <source>
        <strain evidence="2 3">XDB06</strain>
    </source>
</reference>
<dbReference type="Proteomes" id="UP000260351">
    <property type="component" value="Unassembled WGS sequence"/>
</dbReference>
<name>A0A3E1K5W3_9GAMM</name>
<proteinExistence type="predicted"/>
<feature type="domain" description="Helix-turn-helix" evidence="1">
    <location>
        <begin position="80"/>
        <end position="128"/>
    </location>
</feature>
<sequence>MSNAEYTDDLPSPEAVSLARESAAALSRLLRERPESDRARVQLDGEELILPRSALSLLRNLLSEMAQGHAVTTIPVHAELTTQQAADMLNVSRPFLVKLLEADEIPHTRVGTHRRVRLKDLLEYKKQRDRKADAALQELADQAQDLDMGY</sequence>
<evidence type="ECO:0000313" key="3">
    <source>
        <dbReference type="Proteomes" id="UP000260351"/>
    </source>
</evidence>
<evidence type="ECO:0000259" key="1">
    <source>
        <dbReference type="Pfam" id="PF12728"/>
    </source>
</evidence>
<protein>
    <submittedName>
        <fullName evidence="2">DNA-binding protein</fullName>
    </submittedName>
</protein>
<dbReference type="InterPro" id="IPR009061">
    <property type="entry name" value="DNA-bd_dom_put_sf"/>
</dbReference>
<keyword evidence="2" id="KW-0238">DNA-binding</keyword>
<dbReference type="AlphaFoldDB" id="A0A3E1K5W3"/>
<dbReference type="OrthoDB" id="26212at2"/>
<dbReference type="InterPro" id="IPR041657">
    <property type="entry name" value="HTH_17"/>
</dbReference>
<organism evidence="2 3">
    <name type="scientific">Wenzhouxiangella sediminis</name>
    <dbReference type="NCBI Taxonomy" id="1792836"/>
    <lineage>
        <taxon>Bacteria</taxon>
        <taxon>Pseudomonadati</taxon>
        <taxon>Pseudomonadota</taxon>
        <taxon>Gammaproteobacteria</taxon>
        <taxon>Chromatiales</taxon>
        <taxon>Wenzhouxiangellaceae</taxon>
        <taxon>Wenzhouxiangella</taxon>
    </lineage>
</organism>
<dbReference type="EMBL" id="QUZK01000047">
    <property type="protein sequence ID" value="RFF29427.1"/>
    <property type="molecule type" value="Genomic_DNA"/>
</dbReference>
<comment type="caution">
    <text evidence="2">The sequence shown here is derived from an EMBL/GenBank/DDBJ whole genome shotgun (WGS) entry which is preliminary data.</text>
</comment>
<keyword evidence="3" id="KW-1185">Reference proteome</keyword>
<dbReference type="GO" id="GO:0003677">
    <property type="term" value="F:DNA binding"/>
    <property type="evidence" value="ECO:0007669"/>
    <property type="project" value="UniProtKB-KW"/>
</dbReference>
<dbReference type="Pfam" id="PF12728">
    <property type="entry name" value="HTH_17"/>
    <property type="match status" value="1"/>
</dbReference>
<dbReference type="InterPro" id="IPR010093">
    <property type="entry name" value="SinI_DNA-bd"/>
</dbReference>